<evidence type="ECO:0000256" key="1">
    <source>
        <dbReference type="SAM" id="MobiDB-lite"/>
    </source>
</evidence>
<comment type="caution">
    <text evidence="2">The sequence shown here is derived from an EMBL/GenBank/DDBJ whole genome shotgun (WGS) entry which is preliminary data.</text>
</comment>
<feature type="compositionally biased region" description="Acidic residues" evidence="1">
    <location>
        <begin position="167"/>
        <end position="185"/>
    </location>
</feature>
<evidence type="ECO:0000313" key="3">
    <source>
        <dbReference type="Proteomes" id="UP000297280"/>
    </source>
</evidence>
<dbReference type="EMBL" id="PQXO01000539">
    <property type="protein sequence ID" value="TGO84172.1"/>
    <property type="molecule type" value="Genomic_DNA"/>
</dbReference>
<sequence length="273" mass="30168">MPPKKNVKAPAEGKEASSRLTAAAAANSSNNTTSTTSSSITAAAATTTTAVAAVTVVAGCAPRVISNRILDCDAKGIPWCIAAMRENFNQALCRRSKEVQSTPEWQAANAADRRAMIQTARSRKEQEQDLGFDWREAARNMGFRAKGDSFIWKEGCPIYGTAGASDPAEEEEEEEELPFSLPDDEPTTKKRRREDEEGDEDDPDGDYTRLYMSRSIPRQTATAASVLSFLLALYKAAEKRNIWTCLVDFRELLQAQIKSFFHSYIMYTRAKTS</sequence>
<feature type="compositionally biased region" description="Low complexity" evidence="1">
    <location>
        <begin position="21"/>
        <end position="38"/>
    </location>
</feature>
<dbReference type="Proteomes" id="UP000297280">
    <property type="component" value="Unassembled WGS sequence"/>
</dbReference>
<keyword evidence="3" id="KW-1185">Reference proteome</keyword>
<feature type="compositionally biased region" description="Acidic residues" evidence="1">
    <location>
        <begin position="196"/>
        <end position="205"/>
    </location>
</feature>
<name>A0A4Z1KIU9_9HELO</name>
<feature type="region of interest" description="Disordered" evidence="1">
    <location>
        <begin position="162"/>
        <end position="208"/>
    </location>
</feature>
<protein>
    <submittedName>
        <fullName evidence="2">Uncharacterized protein</fullName>
    </submittedName>
</protein>
<organism evidence="2 3">
    <name type="scientific">Botrytis porri</name>
    <dbReference type="NCBI Taxonomy" id="87229"/>
    <lineage>
        <taxon>Eukaryota</taxon>
        <taxon>Fungi</taxon>
        <taxon>Dikarya</taxon>
        <taxon>Ascomycota</taxon>
        <taxon>Pezizomycotina</taxon>
        <taxon>Leotiomycetes</taxon>
        <taxon>Helotiales</taxon>
        <taxon>Sclerotiniaceae</taxon>
        <taxon>Botrytis</taxon>
    </lineage>
</organism>
<feature type="region of interest" description="Disordered" evidence="1">
    <location>
        <begin position="1"/>
        <end position="38"/>
    </location>
</feature>
<gene>
    <name evidence="2" type="ORF">BPOR_0540g00050</name>
</gene>
<proteinExistence type="predicted"/>
<accession>A0A4Z1KIU9</accession>
<evidence type="ECO:0000313" key="2">
    <source>
        <dbReference type="EMBL" id="TGO84172.1"/>
    </source>
</evidence>
<dbReference type="AlphaFoldDB" id="A0A4Z1KIU9"/>
<reference evidence="2 3" key="1">
    <citation type="submission" date="2017-12" db="EMBL/GenBank/DDBJ databases">
        <title>Comparative genomics of Botrytis spp.</title>
        <authorList>
            <person name="Valero-Jimenez C.A."/>
            <person name="Tapia P."/>
            <person name="Veloso J."/>
            <person name="Silva-Moreno E."/>
            <person name="Staats M."/>
            <person name="Valdes J.H."/>
            <person name="Van Kan J.A.L."/>
        </authorList>
    </citation>
    <scope>NUCLEOTIDE SEQUENCE [LARGE SCALE GENOMIC DNA]</scope>
    <source>
        <strain evidence="2 3">MUCL3349</strain>
    </source>
</reference>